<keyword evidence="1" id="KW-1133">Transmembrane helix</keyword>
<comment type="caution">
    <text evidence="2">The sequence shown here is derived from an EMBL/GenBank/DDBJ whole genome shotgun (WGS) entry which is preliminary data.</text>
</comment>
<dbReference type="Proteomes" id="UP000023152">
    <property type="component" value="Unassembled WGS sequence"/>
</dbReference>
<evidence type="ECO:0000313" key="3">
    <source>
        <dbReference type="Proteomes" id="UP000023152"/>
    </source>
</evidence>
<keyword evidence="3" id="KW-1185">Reference proteome</keyword>
<organism evidence="2 3">
    <name type="scientific">Reticulomyxa filosa</name>
    <dbReference type="NCBI Taxonomy" id="46433"/>
    <lineage>
        <taxon>Eukaryota</taxon>
        <taxon>Sar</taxon>
        <taxon>Rhizaria</taxon>
        <taxon>Retaria</taxon>
        <taxon>Foraminifera</taxon>
        <taxon>Monothalamids</taxon>
        <taxon>Reticulomyxidae</taxon>
        <taxon>Reticulomyxa</taxon>
    </lineage>
</organism>
<evidence type="ECO:0000313" key="2">
    <source>
        <dbReference type="EMBL" id="ETO31990.1"/>
    </source>
</evidence>
<gene>
    <name evidence="2" type="ORF">RFI_05126</name>
</gene>
<reference evidence="2 3" key="1">
    <citation type="journal article" date="2013" name="Curr. Biol.">
        <title>The Genome of the Foraminiferan Reticulomyxa filosa.</title>
        <authorList>
            <person name="Glockner G."/>
            <person name="Hulsmann N."/>
            <person name="Schleicher M."/>
            <person name="Noegel A.A."/>
            <person name="Eichinger L."/>
            <person name="Gallinger C."/>
            <person name="Pawlowski J."/>
            <person name="Sierra R."/>
            <person name="Euteneuer U."/>
            <person name="Pillet L."/>
            <person name="Moustafa A."/>
            <person name="Platzer M."/>
            <person name="Groth M."/>
            <person name="Szafranski K."/>
            <person name="Schliwa M."/>
        </authorList>
    </citation>
    <scope>NUCLEOTIDE SEQUENCE [LARGE SCALE GENOMIC DNA]</scope>
</reference>
<accession>X6P0A5</accession>
<feature type="transmembrane region" description="Helical" evidence="1">
    <location>
        <begin position="80"/>
        <end position="98"/>
    </location>
</feature>
<dbReference type="AlphaFoldDB" id="X6P0A5"/>
<keyword evidence="1" id="KW-0472">Membrane</keyword>
<dbReference type="EMBL" id="ASPP01004550">
    <property type="protein sequence ID" value="ETO31990.1"/>
    <property type="molecule type" value="Genomic_DNA"/>
</dbReference>
<name>X6P0A5_RETFI</name>
<protein>
    <submittedName>
        <fullName evidence="2">Uncharacterized protein</fullName>
    </submittedName>
</protein>
<keyword evidence="1" id="KW-0812">Transmembrane</keyword>
<proteinExistence type="predicted"/>
<sequence>MSFGQSHIPKNVAGNQFNSVVDSTPCHTRTHQPRQNSSFFLSTMTPWTANPFRRRRVENTPSISQVQSGETSFTSVGKSLIFWVFSMLSLIGSLYFVAKMLISLWWGWSQQWNWPLLLQKMGLIDPQMLKDNHRLFETHGTKFVEDRYNAMETNGMMQTHSVHNNGISSNNCLHITPLATHKLFLSDKV</sequence>
<evidence type="ECO:0000256" key="1">
    <source>
        <dbReference type="SAM" id="Phobius"/>
    </source>
</evidence>